<feature type="region of interest" description="Disordered" evidence="1">
    <location>
        <begin position="271"/>
        <end position="301"/>
    </location>
</feature>
<sequence>MIPFMTTRGGIGTQPIPPAVPSTGVPGVFDFYPQPLVLPSNLGWGTHFTVPYMANAAPIEPHNGVVPMALDSTQPLITNYSPVVGNNPAIRNVIFPPSYATVHPPIESLISHGPAPVWNETLRGGMIPAVSPPAYIHQWDVNHHQPTASHGFVPGTVPTSAFGTVGGVQVGQVNPQSTEERRPLYERRGVLRGDGANSNQVGSNLVEQVANRESEGALGWALRDEEYLADINGLLNDGVSPINGSGAERAQGQSPSPSAVDGSFLESLEEMEMEEEMGTNRSEELSGRESTGAEPNSDSSAVNQSLANLSVDLIALCCCMNIAQREALARGAQMVFCMREPSSLFACPCCVTCFCDPYNLEANQRSEFEDIHVNTSHERPRQLVGLFSTRTVSEPSDSQLGVLVAKMRSQMRSMALTIGVLALQANRDANDSEIEGVLV</sequence>
<proteinExistence type="predicted"/>
<gene>
    <name evidence="2" type="ORF">TCNE_LOCUS13735</name>
</gene>
<evidence type="ECO:0000313" key="3">
    <source>
        <dbReference type="Proteomes" id="UP000050794"/>
    </source>
</evidence>
<reference evidence="2 3" key="2">
    <citation type="submission" date="2018-11" db="EMBL/GenBank/DDBJ databases">
        <authorList>
            <consortium name="Pathogen Informatics"/>
        </authorList>
    </citation>
    <scope>NUCLEOTIDE SEQUENCE [LARGE SCALE GENOMIC DNA]</scope>
</reference>
<evidence type="ECO:0000256" key="1">
    <source>
        <dbReference type="SAM" id="MobiDB-lite"/>
    </source>
</evidence>
<organism evidence="3 4">
    <name type="scientific">Toxocara canis</name>
    <name type="common">Canine roundworm</name>
    <dbReference type="NCBI Taxonomy" id="6265"/>
    <lineage>
        <taxon>Eukaryota</taxon>
        <taxon>Metazoa</taxon>
        <taxon>Ecdysozoa</taxon>
        <taxon>Nematoda</taxon>
        <taxon>Chromadorea</taxon>
        <taxon>Rhabditida</taxon>
        <taxon>Spirurina</taxon>
        <taxon>Ascaridomorpha</taxon>
        <taxon>Ascaridoidea</taxon>
        <taxon>Toxocaridae</taxon>
        <taxon>Toxocara</taxon>
    </lineage>
</organism>
<accession>A0A183UZ15</accession>
<name>A0A183UZ15_TOXCA</name>
<feature type="region of interest" description="Disordered" evidence="1">
    <location>
        <begin position="242"/>
        <end position="261"/>
    </location>
</feature>
<dbReference type="WBParaSite" id="TCNE_0001373501-mRNA-1">
    <property type="protein sequence ID" value="TCNE_0001373501-mRNA-1"/>
    <property type="gene ID" value="TCNE_0001373501"/>
</dbReference>
<reference evidence="4" key="1">
    <citation type="submission" date="2016-06" db="UniProtKB">
        <authorList>
            <consortium name="WormBaseParasite"/>
        </authorList>
    </citation>
    <scope>IDENTIFICATION</scope>
</reference>
<keyword evidence="3" id="KW-1185">Reference proteome</keyword>
<dbReference type="Proteomes" id="UP000050794">
    <property type="component" value="Unassembled WGS sequence"/>
</dbReference>
<dbReference type="AlphaFoldDB" id="A0A183UZ15"/>
<evidence type="ECO:0000313" key="2">
    <source>
        <dbReference type="EMBL" id="VDM45056.1"/>
    </source>
</evidence>
<protein>
    <submittedName>
        <fullName evidence="4">RING-type domain-containing protein</fullName>
    </submittedName>
</protein>
<dbReference type="EMBL" id="UYWY01021871">
    <property type="protein sequence ID" value="VDM45056.1"/>
    <property type="molecule type" value="Genomic_DNA"/>
</dbReference>
<evidence type="ECO:0000313" key="4">
    <source>
        <dbReference type="WBParaSite" id="TCNE_0001373501-mRNA-1"/>
    </source>
</evidence>